<dbReference type="InParanoid" id="A0A409XEU7"/>
<dbReference type="InterPro" id="IPR059179">
    <property type="entry name" value="MLKL-like_MCAfunc"/>
</dbReference>
<accession>A0A409XEU7</accession>
<reference evidence="5 6" key="1">
    <citation type="journal article" date="2018" name="Evol. Lett.">
        <title>Horizontal gene cluster transfer increased hallucinogenic mushroom diversity.</title>
        <authorList>
            <person name="Reynolds H.T."/>
            <person name="Vijayakumar V."/>
            <person name="Gluck-Thaler E."/>
            <person name="Korotkin H.B."/>
            <person name="Matheny P.B."/>
            <person name="Slot J.C."/>
        </authorList>
    </citation>
    <scope>NUCLEOTIDE SEQUENCE [LARGE SCALE GENOMIC DNA]</scope>
    <source>
        <strain evidence="5 6">2631</strain>
    </source>
</reference>
<dbReference type="InterPro" id="IPR027417">
    <property type="entry name" value="P-loop_NTPase"/>
</dbReference>
<dbReference type="EMBL" id="NHYD01001917">
    <property type="protein sequence ID" value="PPQ89264.1"/>
    <property type="molecule type" value="Genomic_DNA"/>
</dbReference>
<dbReference type="Gene3D" id="3.40.50.300">
    <property type="entry name" value="P-loop containing nucleotide triphosphate hydrolases"/>
    <property type="match status" value="1"/>
</dbReference>
<dbReference type="SMART" id="SM00028">
    <property type="entry name" value="TPR"/>
    <property type="match status" value="7"/>
</dbReference>
<proteinExistence type="predicted"/>
<feature type="compositionally biased region" description="Acidic residues" evidence="3">
    <location>
        <begin position="1280"/>
        <end position="1309"/>
    </location>
</feature>
<dbReference type="GO" id="GO:0007166">
    <property type="term" value="P:cell surface receptor signaling pathway"/>
    <property type="evidence" value="ECO:0007669"/>
    <property type="project" value="InterPro"/>
</dbReference>
<keyword evidence="2" id="KW-0802">TPR repeat</keyword>
<dbReference type="PANTHER" id="PTHR45641:SF19">
    <property type="entry name" value="NEPHROCYSTIN-3"/>
    <property type="match status" value="1"/>
</dbReference>
<feature type="domain" description="AAA+ ATPase" evidence="4">
    <location>
        <begin position="307"/>
        <end position="470"/>
    </location>
</feature>
<dbReference type="InterPro" id="IPR019734">
    <property type="entry name" value="TPR_rpt"/>
</dbReference>
<protein>
    <recommendedName>
        <fullName evidence="4">AAA+ ATPase domain-containing protein</fullName>
    </recommendedName>
</protein>
<name>A0A409XEU7_PSICY</name>
<dbReference type="Pfam" id="PF13401">
    <property type="entry name" value="AAA_22"/>
    <property type="match status" value="1"/>
</dbReference>
<dbReference type="Gene3D" id="1.25.40.10">
    <property type="entry name" value="Tetratricopeptide repeat domain"/>
    <property type="match status" value="3"/>
</dbReference>
<keyword evidence="1" id="KW-0677">Repeat</keyword>
<dbReference type="PANTHER" id="PTHR45641">
    <property type="entry name" value="TETRATRICOPEPTIDE REPEAT PROTEIN (AFU_ORTHOLOGUE AFUA_6G03870)"/>
    <property type="match status" value="1"/>
</dbReference>
<feature type="compositionally biased region" description="Low complexity" evidence="3">
    <location>
        <begin position="24"/>
        <end position="58"/>
    </location>
</feature>
<comment type="caution">
    <text evidence="5">The sequence shown here is derived from an EMBL/GenBank/DDBJ whole genome shotgun (WGS) entry which is preliminary data.</text>
</comment>
<dbReference type="SUPFAM" id="SSF52540">
    <property type="entry name" value="P-loop containing nucleoside triphosphate hydrolases"/>
    <property type="match status" value="1"/>
</dbReference>
<dbReference type="Pfam" id="PF13424">
    <property type="entry name" value="TPR_12"/>
    <property type="match status" value="2"/>
</dbReference>
<dbReference type="SMART" id="SM00382">
    <property type="entry name" value="AAA"/>
    <property type="match status" value="1"/>
</dbReference>
<dbReference type="Proteomes" id="UP000283269">
    <property type="component" value="Unassembled WGS sequence"/>
</dbReference>
<dbReference type="InterPro" id="IPR003593">
    <property type="entry name" value="AAA+_ATPase"/>
</dbReference>
<dbReference type="GO" id="GO:0016887">
    <property type="term" value="F:ATP hydrolysis activity"/>
    <property type="evidence" value="ECO:0007669"/>
    <property type="project" value="InterPro"/>
</dbReference>
<evidence type="ECO:0000259" key="4">
    <source>
        <dbReference type="SMART" id="SM00382"/>
    </source>
</evidence>
<evidence type="ECO:0000256" key="2">
    <source>
        <dbReference type="ARBA" id="ARBA00022803"/>
    </source>
</evidence>
<feature type="region of interest" description="Disordered" evidence="3">
    <location>
        <begin position="236"/>
        <end position="262"/>
    </location>
</feature>
<dbReference type="PRINTS" id="PR00364">
    <property type="entry name" value="DISEASERSIST"/>
</dbReference>
<dbReference type="InterPro" id="IPR011990">
    <property type="entry name" value="TPR-like_helical_dom_sf"/>
</dbReference>
<organism evidence="5 6">
    <name type="scientific">Psilocybe cyanescens</name>
    <dbReference type="NCBI Taxonomy" id="93625"/>
    <lineage>
        <taxon>Eukaryota</taxon>
        <taxon>Fungi</taxon>
        <taxon>Dikarya</taxon>
        <taxon>Basidiomycota</taxon>
        <taxon>Agaricomycotina</taxon>
        <taxon>Agaricomycetes</taxon>
        <taxon>Agaricomycetidae</taxon>
        <taxon>Agaricales</taxon>
        <taxon>Agaricineae</taxon>
        <taxon>Strophariaceae</taxon>
        <taxon>Psilocybe</taxon>
    </lineage>
</organism>
<dbReference type="InterPro" id="IPR036537">
    <property type="entry name" value="Adaptor_Cbl_N_dom_sf"/>
</dbReference>
<feature type="region of interest" description="Disordered" evidence="3">
    <location>
        <begin position="1274"/>
        <end position="1318"/>
    </location>
</feature>
<dbReference type="OrthoDB" id="621413at2759"/>
<keyword evidence="6" id="KW-1185">Reference proteome</keyword>
<feature type="compositionally biased region" description="Basic and acidic residues" evidence="3">
    <location>
        <begin position="236"/>
        <end position="246"/>
    </location>
</feature>
<dbReference type="SUPFAM" id="SSF48452">
    <property type="entry name" value="TPR-like"/>
    <property type="match status" value="3"/>
</dbReference>
<sequence length="1332" mass="146869">MGRMANTARRSPQSAIILYGRSRTATTSTATATTTTTTTTTTSSQVPDASPDAPPNDSRTSSDRKADLIDSLAKHNVTDSTYFQRSFYWRSQTTIQAVSSLATDVLEVFEQVPYVKIVASLIQKIITISDEIRSNKDRSRELVGKVMAYARVVFDALLGLDERTAIGLRQDLEELAKVLQSVYDVLQEITGPNYASLVNRLVYRNEIASMLQEQDRNLDTTITAFQLKSSIVNRSGSEKVEAEKEPPSYQAPTSSPPRLPSRTLGLRAKPQIVYGRSKEIELIISSLLSTRGKKDGTADGTDEGNVLPPKLCILGPGGIGKTTLALSVIHHDLVSQEYQGRRFFVSCEAATSPELFLNQLASSLGIAMEELKVSFLEAILQHLKKIACLVVLDNFETAWDPLHTRSEIETMLSEISSLTTVTLLLTMRGSQQPAGTRWSNIVPPLQPVDIDSAISIFTAISQKNDKYAVDLIRAVDCVPLAVTLLANLAAVDGETTESLWSRWEEESTSMVENGQDRLNSLETSVQLSLNSPRMQKDAGAIYLLSTLSLLPDGVSPSTLRACENNLPEVQSVKKAVSTLRQNALIYEDANKDLRILSPIRLFMCARHPPSTKSRSFIHEHFIALALQGNSYHDPAIRSRLQREVNNINAVLMYALNGANEKSLFGVVEAVINFCHFTYVSGQGSTLTPTLSRAIEKLESVKIAPKISVEPPVVTAPKAKKIWQRAFVGFGQSKYAKPIPTVVSQETAPSSTQINALKLRADCLGCFGQILSRQSQFDLAREKFELAKKLHIEVGDENAHAYDLLNIGLIYSRNIETLQQALEIITKAVNLHNKLGDKTGNAYDLLGLGHVHQDLCDFEEAETQFNLAVMLFAELGDDQGQAAGMNGLGTTLVSLSDFAGAEKYFNDAIRLNIALGDVVGEAENLGGLATTLLLRSRFTEAHRTIEKALSLRQPFTDPEHLHTLGRILIAMDDCEQAKSVLERSLSIQKEIGNRRGQAANLLYLGYIEFDHGNCQDARDLAEQALQIKNSSLMHAEINVLLAIINIRLMNLSKAGDLLESSQNEFSKAGNTLGEAYCVYVRAFLQLRRTKFIQAVNGLSHAFNLHTGVGNIQGQADDLNKICEALLSRGSIEEAMTLSAEALALHIQIDDKHGQGNDLYIQASLFLAQGRLSDAEQSARKALALHEASHSLYGIAKDSAILGYVFWQQQRQSDGDEKVGAKKSDTCLVYMERALDLFRRLGAVGEIRECEEQGLRMKGNESERPDVVKVSSWVPLTADSDHDSDDEDGYYYYDDSDEDEYEDDVVESEGEGDTKTRRVNSTPWVPLFPVYLHR</sequence>
<dbReference type="InterPro" id="IPR049945">
    <property type="entry name" value="AAA_22"/>
</dbReference>
<evidence type="ECO:0000313" key="5">
    <source>
        <dbReference type="EMBL" id="PPQ89264.1"/>
    </source>
</evidence>
<dbReference type="CDD" id="cd21037">
    <property type="entry name" value="MLKL_NTD"/>
    <property type="match status" value="1"/>
</dbReference>
<dbReference type="STRING" id="93625.A0A409XEU7"/>
<dbReference type="Gene3D" id="1.20.930.20">
    <property type="entry name" value="Adaptor protein Cbl, N-terminal domain"/>
    <property type="match status" value="1"/>
</dbReference>
<evidence type="ECO:0000256" key="3">
    <source>
        <dbReference type="SAM" id="MobiDB-lite"/>
    </source>
</evidence>
<evidence type="ECO:0000256" key="1">
    <source>
        <dbReference type="ARBA" id="ARBA00022737"/>
    </source>
</evidence>
<feature type="region of interest" description="Disordered" evidence="3">
    <location>
        <begin position="1"/>
        <end position="64"/>
    </location>
</feature>
<gene>
    <name evidence="5" type="ORF">CVT25_001348</name>
</gene>
<evidence type="ECO:0000313" key="6">
    <source>
        <dbReference type="Proteomes" id="UP000283269"/>
    </source>
</evidence>